<feature type="region of interest" description="Disordered" evidence="1">
    <location>
        <begin position="60"/>
        <end position="79"/>
    </location>
</feature>
<gene>
    <name evidence="2" type="ORF">Sjap_003864</name>
</gene>
<dbReference type="PANTHER" id="PTHR47350:SF4">
    <property type="entry name" value="PROTEIN IWS1 HOMOLOG 1"/>
    <property type="match status" value="1"/>
</dbReference>
<dbReference type="EMBL" id="JBBNAE010000001">
    <property type="protein sequence ID" value="KAK9156384.1"/>
    <property type="molecule type" value="Genomic_DNA"/>
</dbReference>
<keyword evidence="3" id="KW-1185">Reference proteome</keyword>
<protein>
    <submittedName>
        <fullName evidence="2">Uncharacterized protein</fullName>
    </submittedName>
</protein>
<proteinExistence type="predicted"/>
<evidence type="ECO:0000313" key="3">
    <source>
        <dbReference type="Proteomes" id="UP001417504"/>
    </source>
</evidence>
<reference evidence="2 3" key="1">
    <citation type="submission" date="2024-01" db="EMBL/GenBank/DDBJ databases">
        <title>Genome assemblies of Stephania.</title>
        <authorList>
            <person name="Yang L."/>
        </authorList>
    </citation>
    <scope>NUCLEOTIDE SEQUENCE [LARGE SCALE GENOMIC DNA]</scope>
    <source>
        <strain evidence="2">QJT</strain>
        <tissue evidence="2">Leaf</tissue>
    </source>
</reference>
<dbReference type="AlphaFoldDB" id="A0AAP0PVW7"/>
<accession>A0AAP0PVW7</accession>
<comment type="caution">
    <text evidence="2">The sequence shown here is derived from an EMBL/GenBank/DDBJ whole genome shotgun (WGS) entry which is preliminary data.</text>
</comment>
<dbReference type="GO" id="GO:0009742">
    <property type="term" value="P:brassinosteroid mediated signaling pathway"/>
    <property type="evidence" value="ECO:0007669"/>
    <property type="project" value="InterPro"/>
</dbReference>
<organism evidence="2 3">
    <name type="scientific">Stephania japonica</name>
    <dbReference type="NCBI Taxonomy" id="461633"/>
    <lineage>
        <taxon>Eukaryota</taxon>
        <taxon>Viridiplantae</taxon>
        <taxon>Streptophyta</taxon>
        <taxon>Embryophyta</taxon>
        <taxon>Tracheophyta</taxon>
        <taxon>Spermatophyta</taxon>
        <taxon>Magnoliopsida</taxon>
        <taxon>Ranunculales</taxon>
        <taxon>Menispermaceae</taxon>
        <taxon>Menispermoideae</taxon>
        <taxon>Cissampelideae</taxon>
        <taxon>Stephania</taxon>
    </lineage>
</organism>
<dbReference type="PANTHER" id="PTHR47350">
    <property type="entry name" value="PROTEIN IWS1 HOMOLOG 1"/>
    <property type="match status" value="1"/>
</dbReference>
<dbReference type="InterPro" id="IPR044204">
    <property type="entry name" value="IWS1/2"/>
</dbReference>
<evidence type="ECO:0000313" key="2">
    <source>
        <dbReference type="EMBL" id="KAK9156384.1"/>
    </source>
</evidence>
<dbReference type="GO" id="GO:0032784">
    <property type="term" value="P:regulation of DNA-templated transcription elongation"/>
    <property type="evidence" value="ECO:0007669"/>
    <property type="project" value="InterPro"/>
</dbReference>
<evidence type="ECO:0000256" key="1">
    <source>
        <dbReference type="SAM" id="MobiDB-lite"/>
    </source>
</evidence>
<dbReference type="Proteomes" id="UP001417504">
    <property type="component" value="Unassembled WGS sequence"/>
</dbReference>
<sequence length="91" mass="10151">MMCPGGGLSRPIFNKSTRFEDMRSVDEERVPYRRPAAKKLVNKAAGLKSREDDLDLAEFSRGPKSVQPSVRQHASRPSFLDGLCCPSLIED</sequence>
<name>A0AAP0PVW7_9MAGN</name>